<gene>
    <name evidence="1" type="ORF">DN062_11585</name>
</gene>
<evidence type="ECO:0000313" key="1">
    <source>
        <dbReference type="EMBL" id="RAU17746.1"/>
    </source>
</evidence>
<dbReference type="RefSeq" id="WP_112159495.1">
    <property type="nucleotide sequence ID" value="NZ_QKRX01000008.1"/>
</dbReference>
<dbReference type="InterPro" id="IPR038604">
    <property type="entry name" value="HopJ_sf"/>
</dbReference>
<keyword evidence="2" id="KW-1185">Reference proteome</keyword>
<dbReference type="AlphaFoldDB" id="A0A364NKX5"/>
<dbReference type="Gene3D" id="3.20.160.10">
    <property type="entry name" value="vpa0580 domain like"/>
    <property type="match status" value="1"/>
</dbReference>
<dbReference type="Proteomes" id="UP000250744">
    <property type="component" value="Unassembled WGS sequence"/>
</dbReference>
<organism evidence="1 2">
    <name type="scientific">Nitrincola tibetensis</name>
    <dbReference type="NCBI Taxonomy" id="2219697"/>
    <lineage>
        <taxon>Bacteria</taxon>
        <taxon>Pseudomonadati</taxon>
        <taxon>Pseudomonadota</taxon>
        <taxon>Gammaproteobacteria</taxon>
        <taxon>Oceanospirillales</taxon>
        <taxon>Oceanospirillaceae</taxon>
        <taxon>Nitrincola</taxon>
    </lineage>
</organism>
<protein>
    <submittedName>
        <fullName evidence="1">Type III effector</fullName>
    </submittedName>
</protein>
<dbReference type="Pfam" id="PF08888">
    <property type="entry name" value="HopJ"/>
    <property type="match status" value="1"/>
</dbReference>
<dbReference type="InterPro" id="IPR014984">
    <property type="entry name" value="HopJ"/>
</dbReference>
<reference evidence="1 2" key="1">
    <citation type="submission" date="2018-06" db="EMBL/GenBank/DDBJ databases">
        <title>Nitrincola tibetense sp. nov., isolated from Lake XuguoCo on Tibetan Plateau.</title>
        <authorList>
            <person name="Xing P."/>
        </authorList>
    </citation>
    <scope>NUCLEOTIDE SEQUENCE [LARGE SCALE GENOMIC DNA]</scope>
    <source>
        <strain evidence="2">xg18</strain>
    </source>
</reference>
<accession>A0A364NKX5</accession>
<dbReference type="EMBL" id="QKRX01000008">
    <property type="protein sequence ID" value="RAU17746.1"/>
    <property type="molecule type" value="Genomic_DNA"/>
</dbReference>
<dbReference type="OrthoDB" id="9790826at2"/>
<sequence>MTPNELVTALNAGPVAFETVMETLNAHYDFTPMAFRNGDLENSADVNQGSCKILAFAQLNSLSEQATLNAFGRFYTEDVLKNPEGGDHQNIRNFINTGWTGVSFDGQPLSVKA</sequence>
<evidence type="ECO:0000313" key="2">
    <source>
        <dbReference type="Proteomes" id="UP000250744"/>
    </source>
</evidence>
<name>A0A364NKX5_9GAMM</name>
<comment type="caution">
    <text evidence="1">The sequence shown here is derived from an EMBL/GenBank/DDBJ whole genome shotgun (WGS) entry which is preliminary data.</text>
</comment>
<proteinExistence type="predicted"/>